<sequence>MVRYSITVQNQSGSQQQYVLFNKPPVVTGSVQGQIWSNVFATGNTPRGSRTNFTFSSQYSAVVATSQGSPSPGVQVNVSGERDVTLGSVKDDGTVVPGSTLQLIVAEDAPQFSNDPLPNSAFSKAFGIQTGNDFTFAQAKQENYLIGLGISRTGNGQDGPLAAFVPQPSVRYQIQPQNTYYLTVGSYRKGEFIDANMIGGSIVAIDFNRLQSNVVVVHDDRGNLHIQAE</sequence>
<evidence type="ECO:0000313" key="1">
    <source>
        <dbReference type="EMBL" id="KXH36501.1"/>
    </source>
</evidence>
<dbReference type="EMBL" id="JFBX01000526">
    <property type="protein sequence ID" value="KXH36501.1"/>
    <property type="molecule type" value="Genomic_DNA"/>
</dbReference>
<reference evidence="1 2" key="1">
    <citation type="submission" date="2014-02" db="EMBL/GenBank/DDBJ databases">
        <title>The genome sequence of Colletotrichum simmondsii CBS122122.</title>
        <authorList>
            <person name="Baroncelli R."/>
            <person name="Thon M.R."/>
        </authorList>
    </citation>
    <scope>NUCLEOTIDE SEQUENCE [LARGE SCALE GENOMIC DNA]</scope>
    <source>
        <strain evidence="1 2">CBS122122</strain>
    </source>
</reference>
<dbReference type="AlphaFoldDB" id="A0A135SKU7"/>
<proteinExistence type="predicted"/>
<keyword evidence="2" id="KW-1185">Reference proteome</keyword>
<gene>
    <name evidence="1" type="ORF">CSIM01_05016</name>
</gene>
<dbReference type="OrthoDB" id="5413269at2759"/>
<organism evidence="1 2">
    <name type="scientific">Colletotrichum simmondsii</name>
    <dbReference type="NCBI Taxonomy" id="703756"/>
    <lineage>
        <taxon>Eukaryota</taxon>
        <taxon>Fungi</taxon>
        <taxon>Dikarya</taxon>
        <taxon>Ascomycota</taxon>
        <taxon>Pezizomycotina</taxon>
        <taxon>Sordariomycetes</taxon>
        <taxon>Hypocreomycetidae</taxon>
        <taxon>Glomerellales</taxon>
        <taxon>Glomerellaceae</taxon>
        <taxon>Colletotrichum</taxon>
        <taxon>Colletotrichum acutatum species complex</taxon>
    </lineage>
</organism>
<protein>
    <submittedName>
        <fullName evidence="1">Uncharacterized protein</fullName>
    </submittedName>
</protein>
<evidence type="ECO:0000313" key="2">
    <source>
        <dbReference type="Proteomes" id="UP000070328"/>
    </source>
</evidence>
<accession>A0A135SKU7</accession>
<name>A0A135SKU7_9PEZI</name>
<dbReference type="Proteomes" id="UP000070328">
    <property type="component" value="Unassembled WGS sequence"/>
</dbReference>
<comment type="caution">
    <text evidence="1">The sequence shown here is derived from an EMBL/GenBank/DDBJ whole genome shotgun (WGS) entry which is preliminary data.</text>
</comment>